<evidence type="ECO:0000313" key="2">
    <source>
        <dbReference type="Proteomes" id="UP001157502"/>
    </source>
</evidence>
<name>A0ACC2FQ12_DALPE</name>
<proteinExistence type="predicted"/>
<dbReference type="EMBL" id="CM055751">
    <property type="protein sequence ID" value="KAJ7993320.1"/>
    <property type="molecule type" value="Genomic_DNA"/>
</dbReference>
<reference evidence="1" key="1">
    <citation type="submission" date="2021-05" db="EMBL/GenBank/DDBJ databases">
        <authorList>
            <person name="Pan Q."/>
            <person name="Jouanno E."/>
            <person name="Zahm M."/>
            <person name="Klopp C."/>
            <person name="Cabau C."/>
            <person name="Louis A."/>
            <person name="Berthelot C."/>
            <person name="Parey E."/>
            <person name="Roest Crollius H."/>
            <person name="Montfort J."/>
            <person name="Robinson-Rechavi M."/>
            <person name="Bouchez O."/>
            <person name="Lampietro C."/>
            <person name="Lopez Roques C."/>
            <person name="Donnadieu C."/>
            <person name="Postlethwait J."/>
            <person name="Bobe J."/>
            <person name="Dillon D."/>
            <person name="Chandos A."/>
            <person name="von Hippel F."/>
            <person name="Guiguen Y."/>
        </authorList>
    </citation>
    <scope>NUCLEOTIDE SEQUENCE</scope>
    <source>
        <strain evidence="1">YG-Jan2019</strain>
    </source>
</reference>
<accession>A0ACC2FQ12</accession>
<gene>
    <name evidence="1" type="ORF">DPEC_G00271200</name>
</gene>
<comment type="caution">
    <text evidence="1">The sequence shown here is derived from an EMBL/GenBank/DDBJ whole genome shotgun (WGS) entry which is preliminary data.</text>
</comment>
<keyword evidence="2" id="KW-1185">Reference proteome</keyword>
<dbReference type="Proteomes" id="UP001157502">
    <property type="component" value="Chromosome 24"/>
</dbReference>
<protein>
    <submittedName>
        <fullName evidence="1">Uncharacterized protein</fullName>
    </submittedName>
</protein>
<organism evidence="1 2">
    <name type="scientific">Dallia pectoralis</name>
    <name type="common">Alaska blackfish</name>
    <dbReference type="NCBI Taxonomy" id="75939"/>
    <lineage>
        <taxon>Eukaryota</taxon>
        <taxon>Metazoa</taxon>
        <taxon>Chordata</taxon>
        <taxon>Craniata</taxon>
        <taxon>Vertebrata</taxon>
        <taxon>Euteleostomi</taxon>
        <taxon>Actinopterygii</taxon>
        <taxon>Neopterygii</taxon>
        <taxon>Teleostei</taxon>
        <taxon>Protacanthopterygii</taxon>
        <taxon>Esociformes</taxon>
        <taxon>Umbridae</taxon>
        <taxon>Dallia</taxon>
    </lineage>
</organism>
<sequence>MTGAMSVVLFISFISVAVVKGTAEGNSTTPLRTTTDQSNTSVTTTMAHSSLASTTITSDTKGPNTNSTKTTVVPVNLFSSELTTEAPQTQSATPAQVSSSTLTIEPSQTQSATSAHVSFSNMTTEASQPQSATPVYVSSGETSGQTTNNHTLTGTPPDESRTSNLTSILSAQSDLTSGTTSASTVIQIDGKPDMNRSPGLVAVLCIFFLCLILLLVFGITKLLKMRDSKFQRLEEVPMGTMNEGSPFAQYPIKQY</sequence>
<evidence type="ECO:0000313" key="1">
    <source>
        <dbReference type="EMBL" id="KAJ7993320.1"/>
    </source>
</evidence>